<evidence type="ECO:0000313" key="1">
    <source>
        <dbReference type="EMBL" id="CUS08451.1"/>
    </source>
</evidence>
<sequence length="75" mass="8432">SIHPFCAPVQDWGLQQRFFLPIVLYLPTCLPTCLHTGHISYITGNSPLDTAAIMKLVRFLMKCQNETVTVELKNG</sequence>
<evidence type="ECO:0000313" key="2">
    <source>
        <dbReference type="Proteomes" id="UP001412239"/>
    </source>
</evidence>
<organism evidence="1 2">
    <name type="scientific">Tuber aestivum</name>
    <name type="common">summer truffle</name>
    <dbReference type="NCBI Taxonomy" id="59557"/>
    <lineage>
        <taxon>Eukaryota</taxon>
        <taxon>Fungi</taxon>
        <taxon>Dikarya</taxon>
        <taxon>Ascomycota</taxon>
        <taxon>Pezizomycotina</taxon>
        <taxon>Pezizomycetes</taxon>
        <taxon>Pezizales</taxon>
        <taxon>Tuberaceae</taxon>
        <taxon>Tuber</taxon>
    </lineage>
</organism>
<dbReference type="Gene3D" id="2.30.30.100">
    <property type="match status" value="1"/>
</dbReference>
<feature type="non-terminal residue" evidence="1">
    <location>
        <position position="1"/>
    </location>
</feature>
<keyword evidence="2" id="KW-1185">Reference proteome</keyword>
<dbReference type="EMBL" id="LN891131">
    <property type="protein sequence ID" value="CUS08451.1"/>
    <property type="molecule type" value="Genomic_DNA"/>
</dbReference>
<feature type="non-terminal residue" evidence="1">
    <location>
        <position position="75"/>
    </location>
</feature>
<protein>
    <submittedName>
        <fullName evidence="1">Uncharacterized protein</fullName>
    </submittedName>
</protein>
<accession>A0A292PNV5</accession>
<dbReference type="AlphaFoldDB" id="A0A292PNV5"/>
<reference evidence="1" key="1">
    <citation type="submission" date="2015-10" db="EMBL/GenBank/DDBJ databases">
        <authorList>
            <person name="Regsiter A."/>
            <person name="william w."/>
        </authorList>
    </citation>
    <scope>NUCLEOTIDE SEQUENCE</scope>
    <source>
        <strain evidence="1">Montdore</strain>
    </source>
</reference>
<proteinExistence type="predicted"/>
<name>A0A292PNV5_9PEZI</name>
<dbReference type="Proteomes" id="UP001412239">
    <property type="component" value="Unassembled WGS sequence"/>
</dbReference>
<gene>
    <name evidence="1" type="ORF">GSTUAT00007461001</name>
</gene>